<keyword evidence="4" id="KW-0503">Monooxygenase</keyword>
<evidence type="ECO:0000256" key="1">
    <source>
        <dbReference type="ARBA" id="ARBA00022630"/>
    </source>
</evidence>
<dbReference type="InterPro" id="IPR019923">
    <property type="entry name" value="Lucif-like_OxRdtase_MSMEG_2516"/>
</dbReference>
<sequence>MASTTERAFRFGVNMMVSGSRSDWVDKCRKAEDLGYDVIGVADHLGMPAPFPAIVSAAEATERVRLCPFVLNTSFYNPVLLARDAAGTDQLVEGRLELGLGTGYVKAEFDAAGLPFPGPRERLDHLEHTLAELRRLFADGQPRPAQEPHPPLLLGGHRDRMLRMAAREADIVGFTGIGFDRDGTSATVAGPEELAERVEFVRKEAGERFADLELNLLIQHAEVTDDRSATLDAIRAYAPDRTVEELAALPIVLVGTAEEIAEQLLAQRKAYGISYVTVMEAHLDALAPVIPLLR</sequence>
<evidence type="ECO:0000259" key="5">
    <source>
        <dbReference type="Pfam" id="PF00296"/>
    </source>
</evidence>
<name>A0ABY2SBA2_9PSEU</name>
<gene>
    <name evidence="6" type="ORF">FCN18_01305</name>
</gene>
<keyword evidence="2" id="KW-0288">FMN</keyword>
<dbReference type="EMBL" id="SWMS01000001">
    <property type="protein sequence ID" value="TKG73254.1"/>
    <property type="molecule type" value="Genomic_DNA"/>
</dbReference>
<evidence type="ECO:0000256" key="3">
    <source>
        <dbReference type="ARBA" id="ARBA00023002"/>
    </source>
</evidence>
<dbReference type="RefSeq" id="WP_137092850.1">
    <property type="nucleotide sequence ID" value="NZ_SWMS01000001.1"/>
</dbReference>
<dbReference type="NCBIfam" id="TIGR03621">
    <property type="entry name" value="F420_MSMEG_2516"/>
    <property type="match status" value="1"/>
</dbReference>
<proteinExistence type="predicted"/>
<dbReference type="Pfam" id="PF00296">
    <property type="entry name" value="Bac_luciferase"/>
    <property type="match status" value="1"/>
</dbReference>
<keyword evidence="1" id="KW-0285">Flavoprotein</keyword>
<dbReference type="Proteomes" id="UP000309992">
    <property type="component" value="Unassembled WGS sequence"/>
</dbReference>
<dbReference type="InterPro" id="IPR050172">
    <property type="entry name" value="SsuD_RutA_monooxygenase"/>
</dbReference>
<protein>
    <submittedName>
        <fullName evidence="6">LLM class F420-dependent oxidoreductase</fullName>
    </submittedName>
</protein>
<organism evidence="6 7">
    <name type="scientific">Prauserella endophytica</name>
    <dbReference type="NCBI Taxonomy" id="1592324"/>
    <lineage>
        <taxon>Bacteria</taxon>
        <taxon>Bacillati</taxon>
        <taxon>Actinomycetota</taxon>
        <taxon>Actinomycetes</taxon>
        <taxon>Pseudonocardiales</taxon>
        <taxon>Pseudonocardiaceae</taxon>
        <taxon>Prauserella</taxon>
        <taxon>Prauserella coralliicola group</taxon>
    </lineage>
</organism>
<keyword evidence="7" id="KW-1185">Reference proteome</keyword>
<comment type="caution">
    <text evidence="6">The sequence shown here is derived from an EMBL/GenBank/DDBJ whole genome shotgun (WGS) entry which is preliminary data.</text>
</comment>
<evidence type="ECO:0000256" key="2">
    <source>
        <dbReference type="ARBA" id="ARBA00022643"/>
    </source>
</evidence>
<dbReference type="PANTHER" id="PTHR42847">
    <property type="entry name" value="ALKANESULFONATE MONOOXYGENASE"/>
    <property type="match status" value="1"/>
</dbReference>
<dbReference type="InterPro" id="IPR011251">
    <property type="entry name" value="Luciferase-like_dom"/>
</dbReference>
<accession>A0ABY2SBA2</accession>
<reference evidence="6 7" key="1">
    <citation type="journal article" date="2015" name="Antonie Van Leeuwenhoek">
        <title>Prauserella endophytica sp. nov., an endophytic actinobacterium isolated from Tamarix taklamakanensis.</title>
        <authorList>
            <person name="Liu J.M."/>
            <person name="Habden X."/>
            <person name="Guo L."/>
            <person name="Tuo L."/>
            <person name="Jiang Z.K."/>
            <person name="Liu S.W."/>
            <person name="Liu X.F."/>
            <person name="Chen L."/>
            <person name="Li R.F."/>
            <person name="Zhang Y.Q."/>
            <person name="Sun C.H."/>
        </authorList>
    </citation>
    <scope>NUCLEOTIDE SEQUENCE [LARGE SCALE GENOMIC DNA]</scope>
    <source>
        <strain evidence="6 7">CGMCC 4.7182</strain>
    </source>
</reference>
<feature type="domain" description="Luciferase-like" evidence="5">
    <location>
        <begin position="21"/>
        <end position="216"/>
    </location>
</feature>
<dbReference type="SUPFAM" id="SSF51679">
    <property type="entry name" value="Bacterial luciferase-like"/>
    <property type="match status" value="1"/>
</dbReference>
<evidence type="ECO:0000313" key="6">
    <source>
        <dbReference type="EMBL" id="TKG73254.1"/>
    </source>
</evidence>
<evidence type="ECO:0000313" key="7">
    <source>
        <dbReference type="Proteomes" id="UP000309992"/>
    </source>
</evidence>
<dbReference type="InterPro" id="IPR036661">
    <property type="entry name" value="Luciferase-like_sf"/>
</dbReference>
<dbReference type="Gene3D" id="3.20.20.30">
    <property type="entry name" value="Luciferase-like domain"/>
    <property type="match status" value="1"/>
</dbReference>
<keyword evidence="3" id="KW-0560">Oxidoreductase</keyword>
<dbReference type="PANTHER" id="PTHR42847:SF4">
    <property type="entry name" value="ALKANESULFONATE MONOOXYGENASE-RELATED"/>
    <property type="match status" value="1"/>
</dbReference>
<evidence type="ECO:0000256" key="4">
    <source>
        <dbReference type="ARBA" id="ARBA00023033"/>
    </source>
</evidence>